<comment type="similarity">
    <text evidence="5">Belongs to the CofC family.</text>
</comment>
<gene>
    <name evidence="5" type="primary">fbiD</name>
    <name evidence="6" type="ORF">SAMN04487788_1073</name>
</gene>
<comment type="function">
    <text evidence="5">Guanylyltransferase that catalyzes the activation of phosphoenolpyruvate (PEP) as enolpyruvoyl-2-diphospho-5'-guanosine, via the condensation of PEP with GTP. It is involved in the biosynthesis of coenzyme F420, a hydride carrier cofactor.</text>
</comment>
<dbReference type="InterPro" id="IPR029044">
    <property type="entry name" value="Nucleotide-diphossugar_trans"/>
</dbReference>
<evidence type="ECO:0000256" key="3">
    <source>
        <dbReference type="ARBA" id="ARBA00022741"/>
    </source>
</evidence>
<keyword evidence="3 5" id="KW-0547">Nucleotide-binding</keyword>
<comment type="pathway">
    <text evidence="5">Cofactor biosynthesis; coenzyme F420 biosynthesis.</text>
</comment>
<dbReference type="Pfam" id="PF01983">
    <property type="entry name" value="CofC"/>
    <property type="match status" value="1"/>
</dbReference>
<comment type="catalytic activity">
    <reaction evidence="5">
        <text>phosphoenolpyruvate + GTP + H(+) = enolpyruvoyl-2-diphospho-5'-guanosine + diphosphate</text>
        <dbReference type="Rhea" id="RHEA:30519"/>
        <dbReference type="ChEBI" id="CHEBI:15378"/>
        <dbReference type="ChEBI" id="CHEBI:33019"/>
        <dbReference type="ChEBI" id="CHEBI:37565"/>
        <dbReference type="ChEBI" id="CHEBI:58702"/>
        <dbReference type="ChEBI" id="CHEBI:143701"/>
        <dbReference type="EC" id="2.7.7.105"/>
    </reaction>
</comment>
<dbReference type="AlphaFoldDB" id="A0A1H0MP13"/>
<name>A0A1H0MP13_MICTS</name>
<protein>
    <recommendedName>
        <fullName evidence="5">Phosphoenolpyruvate guanylyltransferase</fullName>
        <shortName evidence="5">PEP guanylyltransferase</shortName>
        <ecNumber evidence="5">2.7.7.105</ecNumber>
    </recommendedName>
</protein>
<keyword evidence="1 5" id="KW-0808">Transferase</keyword>
<dbReference type="InterPro" id="IPR002835">
    <property type="entry name" value="CofC"/>
</dbReference>
<dbReference type="PANTHER" id="PTHR40392">
    <property type="entry name" value="2-PHOSPHO-L-LACTATE GUANYLYLTRANSFERASE"/>
    <property type="match status" value="1"/>
</dbReference>
<dbReference type="GO" id="GO:0043814">
    <property type="term" value="F:phospholactate guanylyltransferase activity"/>
    <property type="evidence" value="ECO:0007669"/>
    <property type="project" value="InterPro"/>
</dbReference>
<dbReference type="HAMAP" id="MF_02114">
    <property type="entry name" value="CofC"/>
    <property type="match status" value="1"/>
</dbReference>
<evidence type="ECO:0000256" key="1">
    <source>
        <dbReference type="ARBA" id="ARBA00022679"/>
    </source>
</evidence>
<dbReference type="Gene3D" id="3.90.550.10">
    <property type="entry name" value="Spore Coat Polysaccharide Biosynthesis Protein SpsA, Chain A"/>
    <property type="match status" value="1"/>
</dbReference>
<evidence type="ECO:0000313" key="7">
    <source>
        <dbReference type="Proteomes" id="UP000186456"/>
    </source>
</evidence>
<organism evidence="6 7">
    <name type="scientific">Microbacterium testaceum (strain StLB037)</name>
    <dbReference type="NCBI Taxonomy" id="979556"/>
    <lineage>
        <taxon>Bacteria</taxon>
        <taxon>Bacillati</taxon>
        <taxon>Actinomycetota</taxon>
        <taxon>Actinomycetes</taxon>
        <taxon>Micrococcales</taxon>
        <taxon>Microbacteriaceae</taxon>
        <taxon>Microbacterium</taxon>
    </lineage>
</organism>
<proteinExistence type="inferred from homology"/>
<dbReference type="Proteomes" id="UP000186456">
    <property type="component" value="Unassembled WGS sequence"/>
</dbReference>
<dbReference type="PANTHER" id="PTHR40392:SF1">
    <property type="entry name" value="2-PHOSPHO-L-LACTATE GUANYLYLTRANSFERASE"/>
    <property type="match status" value="1"/>
</dbReference>
<evidence type="ECO:0000256" key="2">
    <source>
        <dbReference type="ARBA" id="ARBA00022695"/>
    </source>
</evidence>
<dbReference type="UniPathway" id="UPA00071"/>
<evidence type="ECO:0000256" key="5">
    <source>
        <dbReference type="HAMAP-Rule" id="MF_02114"/>
    </source>
</evidence>
<feature type="binding site" evidence="5">
    <location>
        <position position="160"/>
    </location>
    <ligand>
        <name>phosphoenolpyruvate</name>
        <dbReference type="ChEBI" id="CHEBI:58702"/>
    </ligand>
</feature>
<dbReference type="EMBL" id="FNJN01000002">
    <property type="protein sequence ID" value="SDO82016.1"/>
    <property type="molecule type" value="Genomic_DNA"/>
</dbReference>
<sequence>MEAMSIPDASGWTIVVPVKPAAVGKTRLTDVGTDREALARAIALDTIAAAAAADLVSRVIVVTDDEGVRSEFRRSRTVEVVTEGDARGLDAAIALGAEAAGVGAPRAALLGDVPALRPADLDAALELAASVERGLVPDAEGTGSTLITARAGAVWVSAFGPDSAARHRLLGCTDLAVERDSTLHRDVDTAAQLSEAVALGVGPRTSAVLAAAAA</sequence>
<keyword evidence="4 5" id="KW-0342">GTP-binding</keyword>
<dbReference type="EC" id="2.7.7.105" evidence="5"/>
<feature type="binding site" evidence="5">
    <location>
        <position position="163"/>
    </location>
    <ligand>
        <name>phosphoenolpyruvate</name>
        <dbReference type="ChEBI" id="CHEBI:58702"/>
    </ligand>
</feature>
<accession>A0A1H0MP13</accession>
<reference evidence="6 7" key="1">
    <citation type="submission" date="2016-10" db="EMBL/GenBank/DDBJ databases">
        <authorList>
            <person name="de Groot N.N."/>
        </authorList>
    </citation>
    <scope>NUCLEOTIDE SEQUENCE [LARGE SCALE GENOMIC DNA]</scope>
    <source>
        <strain evidence="6 7">StLB037</strain>
    </source>
</reference>
<dbReference type="GO" id="GO:0005525">
    <property type="term" value="F:GTP binding"/>
    <property type="evidence" value="ECO:0007669"/>
    <property type="project" value="UniProtKB-KW"/>
</dbReference>
<dbReference type="GO" id="GO:0052645">
    <property type="term" value="P:F420-0 metabolic process"/>
    <property type="evidence" value="ECO:0007669"/>
    <property type="project" value="UniProtKB-UniRule"/>
</dbReference>
<evidence type="ECO:0000256" key="4">
    <source>
        <dbReference type="ARBA" id="ARBA00023134"/>
    </source>
</evidence>
<comment type="caution">
    <text evidence="5">Lacks conserved residue(s) required for the propagation of feature annotation.</text>
</comment>
<dbReference type="SUPFAM" id="SSF53448">
    <property type="entry name" value="Nucleotide-diphospho-sugar transferases"/>
    <property type="match status" value="1"/>
</dbReference>
<dbReference type="NCBIfam" id="TIGR03552">
    <property type="entry name" value="F420_cofC"/>
    <property type="match status" value="1"/>
</dbReference>
<evidence type="ECO:0000313" key="6">
    <source>
        <dbReference type="EMBL" id="SDO82016.1"/>
    </source>
</evidence>
<keyword evidence="2 5" id="KW-0548">Nucleotidyltransferase</keyword>